<feature type="non-terminal residue" evidence="2">
    <location>
        <position position="146"/>
    </location>
</feature>
<dbReference type="AlphaFoldDB" id="A0AAN7CJ05"/>
<comment type="caution">
    <text evidence="2">The sequence shown here is derived from an EMBL/GenBank/DDBJ whole genome shotgun (WGS) entry which is preliminary data.</text>
</comment>
<dbReference type="Proteomes" id="UP001303647">
    <property type="component" value="Unassembled WGS sequence"/>
</dbReference>
<keyword evidence="3" id="KW-1185">Reference proteome</keyword>
<reference evidence="2" key="1">
    <citation type="journal article" date="2023" name="Mol. Phylogenet. Evol.">
        <title>Genome-scale phylogeny and comparative genomics of the fungal order Sordariales.</title>
        <authorList>
            <person name="Hensen N."/>
            <person name="Bonometti L."/>
            <person name="Westerberg I."/>
            <person name="Brannstrom I.O."/>
            <person name="Guillou S."/>
            <person name="Cros-Aarteil S."/>
            <person name="Calhoun S."/>
            <person name="Haridas S."/>
            <person name="Kuo A."/>
            <person name="Mondo S."/>
            <person name="Pangilinan J."/>
            <person name="Riley R."/>
            <person name="LaButti K."/>
            <person name="Andreopoulos B."/>
            <person name="Lipzen A."/>
            <person name="Chen C."/>
            <person name="Yan M."/>
            <person name="Daum C."/>
            <person name="Ng V."/>
            <person name="Clum A."/>
            <person name="Steindorff A."/>
            <person name="Ohm R.A."/>
            <person name="Martin F."/>
            <person name="Silar P."/>
            <person name="Natvig D.O."/>
            <person name="Lalanne C."/>
            <person name="Gautier V."/>
            <person name="Ament-Velasquez S.L."/>
            <person name="Kruys A."/>
            <person name="Hutchinson M.I."/>
            <person name="Powell A.J."/>
            <person name="Barry K."/>
            <person name="Miller A.N."/>
            <person name="Grigoriev I.V."/>
            <person name="Debuchy R."/>
            <person name="Gladieux P."/>
            <person name="Hiltunen Thoren M."/>
            <person name="Johannesson H."/>
        </authorList>
    </citation>
    <scope>NUCLEOTIDE SEQUENCE</scope>
    <source>
        <strain evidence="2">CBS 359.72</strain>
    </source>
</reference>
<sequence>MRDVVFNEEETFSGRLEELYDDIKEVDLAELSTLLQDYALQEQTDEQVNPALAPRGVEDEDLAEDTIVVAAETAGEPDGPATTETAGEPDGPATAETAGEPDGPATAETAGEPDGPATAETAGEPDGLATIEAAREPDGPATSIAS</sequence>
<proteinExistence type="predicted"/>
<reference evidence="2" key="2">
    <citation type="submission" date="2023-05" db="EMBL/GenBank/DDBJ databases">
        <authorList>
            <consortium name="Lawrence Berkeley National Laboratory"/>
            <person name="Steindorff A."/>
            <person name="Hensen N."/>
            <person name="Bonometti L."/>
            <person name="Westerberg I."/>
            <person name="Brannstrom I.O."/>
            <person name="Guillou S."/>
            <person name="Cros-Aarteil S."/>
            <person name="Calhoun S."/>
            <person name="Haridas S."/>
            <person name="Kuo A."/>
            <person name="Mondo S."/>
            <person name="Pangilinan J."/>
            <person name="Riley R."/>
            <person name="Labutti K."/>
            <person name="Andreopoulos B."/>
            <person name="Lipzen A."/>
            <person name="Chen C."/>
            <person name="Yanf M."/>
            <person name="Daum C."/>
            <person name="Ng V."/>
            <person name="Clum A."/>
            <person name="Ohm R."/>
            <person name="Martin F."/>
            <person name="Silar P."/>
            <person name="Natvig D."/>
            <person name="Lalanne C."/>
            <person name="Gautier V."/>
            <person name="Ament-Velasquez S.L."/>
            <person name="Kruys A."/>
            <person name="Hutchinson M.I."/>
            <person name="Powell A.J."/>
            <person name="Barry K."/>
            <person name="Miller A.N."/>
            <person name="Grigoriev I.V."/>
            <person name="Debuchy R."/>
            <person name="Gladieux P."/>
            <person name="Thoren M.H."/>
            <person name="Johannesson H."/>
        </authorList>
    </citation>
    <scope>NUCLEOTIDE SEQUENCE</scope>
    <source>
        <strain evidence="2">CBS 359.72</strain>
    </source>
</reference>
<name>A0AAN7CJ05_9PEZI</name>
<accession>A0AAN7CJ05</accession>
<protein>
    <submittedName>
        <fullName evidence="2">Uncharacterized protein</fullName>
    </submittedName>
</protein>
<gene>
    <name evidence="2" type="ORF">C7999DRAFT_36722</name>
</gene>
<evidence type="ECO:0000313" key="2">
    <source>
        <dbReference type="EMBL" id="KAK4242955.1"/>
    </source>
</evidence>
<evidence type="ECO:0000256" key="1">
    <source>
        <dbReference type="SAM" id="MobiDB-lite"/>
    </source>
</evidence>
<feature type="region of interest" description="Disordered" evidence="1">
    <location>
        <begin position="72"/>
        <end position="146"/>
    </location>
</feature>
<dbReference type="EMBL" id="MU858001">
    <property type="protein sequence ID" value="KAK4242955.1"/>
    <property type="molecule type" value="Genomic_DNA"/>
</dbReference>
<evidence type="ECO:0000313" key="3">
    <source>
        <dbReference type="Proteomes" id="UP001303647"/>
    </source>
</evidence>
<organism evidence="2 3">
    <name type="scientific">Corynascus novoguineensis</name>
    <dbReference type="NCBI Taxonomy" id="1126955"/>
    <lineage>
        <taxon>Eukaryota</taxon>
        <taxon>Fungi</taxon>
        <taxon>Dikarya</taxon>
        <taxon>Ascomycota</taxon>
        <taxon>Pezizomycotina</taxon>
        <taxon>Sordariomycetes</taxon>
        <taxon>Sordariomycetidae</taxon>
        <taxon>Sordariales</taxon>
        <taxon>Chaetomiaceae</taxon>
        <taxon>Corynascus</taxon>
    </lineage>
</organism>